<dbReference type="InterPro" id="IPR013087">
    <property type="entry name" value="Znf_C2H2_type"/>
</dbReference>
<evidence type="ECO:0000259" key="3">
    <source>
        <dbReference type="PROSITE" id="PS50157"/>
    </source>
</evidence>
<dbReference type="OrthoDB" id="3070295at2759"/>
<feature type="compositionally biased region" description="Polar residues" evidence="2">
    <location>
        <begin position="1"/>
        <end position="15"/>
    </location>
</feature>
<sequence length="147" mass="16279">MFLPTLTSTTQDGQGSESSSVNSISPPGFYGMFFQLAKSPTWGESVDSAIPLPTTALDSEFSQTDDLAQISLGSTQTENPREQRHICHCGQTFKRQSDLNRHINTSLQHVQPRYRCDICNRSYTRKATLKKHACRVQATATDPSLAV</sequence>
<dbReference type="InParanoid" id="A0A0C2WJ41"/>
<keyword evidence="1" id="KW-0863">Zinc-finger</keyword>
<dbReference type="Pfam" id="PF00096">
    <property type="entry name" value="zf-C2H2"/>
    <property type="match status" value="2"/>
</dbReference>
<organism evidence="4 5">
    <name type="scientific">Amanita muscaria (strain Koide BX008)</name>
    <dbReference type="NCBI Taxonomy" id="946122"/>
    <lineage>
        <taxon>Eukaryota</taxon>
        <taxon>Fungi</taxon>
        <taxon>Dikarya</taxon>
        <taxon>Basidiomycota</taxon>
        <taxon>Agaricomycotina</taxon>
        <taxon>Agaricomycetes</taxon>
        <taxon>Agaricomycetidae</taxon>
        <taxon>Agaricales</taxon>
        <taxon>Pluteineae</taxon>
        <taxon>Amanitaceae</taxon>
        <taxon>Amanita</taxon>
    </lineage>
</organism>
<evidence type="ECO:0000313" key="4">
    <source>
        <dbReference type="EMBL" id="KIL61522.1"/>
    </source>
</evidence>
<protein>
    <recommendedName>
        <fullName evidence="3">C2H2-type domain-containing protein</fullName>
    </recommendedName>
</protein>
<feature type="domain" description="C2H2-type" evidence="3">
    <location>
        <begin position="114"/>
        <end position="143"/>
    </location>
</feature>
<keyword evidence="5" id="KW-1185">Reference proteome</keyword>
<reference evidence="4 5" key="1">
    <citation type="submission" date="2014-04" db="EMBL/GenBank/DDBJ databases">
        <title>Evolutionary Origins and Diversification of the Mycorrhizal Mutualists.</title>
        <authorList>
            <consortium name="DOE Joint Genome Institute"/>
            <consortium name="Mycorrhizal Genomics Consortium"/>
            <person name="Kohler A."/>
            <person name="Kuo A."/>
            <person name="Nagy L.G."/>
            <person name="Floudas D."/>
            <person name="Copeland A."/>
            <person name="Barry K.W."/>
            <person name="Cichocki N."/>
            <person name="Veneault-Fourrey C."/>
            <person name="LaButti K."/>
            <person name="Lindquist E.A."/>
            <person name="Lipzen A."/>
            <person name="Lundell T."/>
            <person name="Morin E."/>
            <person name="Murat C."/>
            <person name="Riley R."/>
            <person name="Ohm R."/>
            <person name="Sun H."/>
            <person name="Tunlid A."/>
            <person name="Henrissat B."/>
            <person name="Grigoriev I.V."/>
            <person name="Hibbett D.S."/>
            <person name="Martin F."/>
        </authorList>
    </citation>
    <scope>NUCLEOTIDE SEQUENCE [LARGE SCALE GENOMIC DNA]</scope>
    <source>
        <strain evidence="4 5">Koide BX008</strain>
    </source>
</reference>
<dbReference type="Proteomes" id="UP000054549">
    <property type="component" value="Unassembled WGS sequence"/>
</dbReference>
<dbReference type="EMBL" id="KN818283">
    <property type="protein sequence ID" value="KIL61522.1"/>
    <property type="molecule type" value="Genomic_DNA"/>
</dbReference>
<name>A0A0C2WJ41_AMAMK</name>
<proteinExistence type="predicted"/>
<dbReference type="AlphaFoldDB" id="A0A0C2WJ41"/>
<evidence type="ECO:0000256" key="2">
    <source>
        <dbReference type="SAM" id="MobiDB-lite"/>
    </source>
</evidence>
<dbReference type="Gene3D" id="3.30.160.60">
    <property type="entry name" value="Classic Zinc Finger"/>
    <property type="match status" value="1"/>
</dbReference>
<feature type="region of interest" description="Disordered" evidence="2">
    <location>
        <begin position="1"/>
        <end position="22"/>
    </location>
</feature>
<dbReference type="GO" id="GO:0008270">
    <property type="term" value="F:zinc ion binding"/>
    <property type="evidence" value="ECO:0007669"/>
    <property type="project" value="UniProtKB-KW"/>
</dbReference>
<accession>A0A0C2WJ41</accession>
<evidence type="ECO:0000313" key="5">
    <source>
        <dbReference type="Proteomes" id="UP000054549"/>
    </source>
</evidence>
<dbReference type="InterPro" id="IPR036236">
    <property type="entry name" value="Znf_C2H2_sf"/>
</dbReference>
<keyword evidence="1" id="KW-0479">Metal-binding</keyword>
<evidence type="ECO:0000256" key="1">
    <source>
        <dbReference type="PROSITE-ProRule" id="PRU00042"/>
    </source>
</evidence>
<gene>
    <name evidence="4" type="ORF">M378DRAFT_853803</name>
</gene>
<keyword evidence="1" id="KW-0862">Zinc</keyword>
<dbReference type="SUPFAM" id="SSF57667">
    <property type="entry name" value="beta-beta-alpha zinc fingers"/>
    <property type="match status" value="1"/>
</dbReference>
<dbReference type="PROSITE" id="PS50157">
    <property type="entry name" value="ZINC_FINGER_C2H2_2"/>
    <property type="match status" value="1"/>
</dbReference>
<dbReference type="HOGENOM" id="CLU_1767602_0_0_1"/>